<name>A0A9P0KYI3_ACAOB</name>
<dbReference type="FunFam" id="1.10.630.10:FF:000182">
    <property type="entry name" value="Cytochrome P450 3A4"/>
    <property type="match status" value="1"/>
</dbReference>
<evidence type="ECO:0000256" key="9">
    <source>
        <dbReference type="ARBA" id="ARBA00022848"/>
    </source>
</evidence>
<dbReference type="AlphaFoldDB" id="A0A9P0KYI3"/>
<evidence type="ECO:0000313" key="16">
    <source>
        <dbReference type="EMBL" id="CAH1985072.1"/>
    </source>
</evidence>
<feature type="binding site" description="axial binding residue" evidence="14">
    <location>
        <position position="435"/>
    </location>
    <ligand>
        <name>heme</name>
        <dbReference type="ChEBI" id="CHEBI:30413"/>
    </ligand>
    <ligandPart>
        <name>Fe</name>
        <dbReference type="ChEBI" id="CHEBI:18248"/>
    </ligandPart>
</feature>
<organism evidence="16 17">
    <name type="scientific">Acanthoscelides obtectus</name>
    <name type="common">Bean weevil</name>
    <name type="synonym">Bruchus obtectus</name>
    <dbReference type="NCBI Taxonomy" id="200917"/>
    <lineage>
        <taxon>Eukaryota</taxon>
        <taxon>Metazoa</taxon>
        <taxon>Ecdysozoa</taxon>
        <taxon>Arthropoda</taxon>
        <taxon>Hexapoda</taxon>
        <taxon>Insecta</taxon>
        <taxon>Pterygota</taxon>
        <taxon>Neoptera</taxon>
        <taxon>Endopterygota</taxon>
        <taxon>Coleoptera</taxon>
        <taxon>Polyphaga</taxon>
        <taxon>Cucujiformia</taxon>
        <taxon>Chrysomeloidea</taxon>
        <taxon>Chrysomelidae</taxon>
        <taxon>Bruchinae</taxon>
        <taxon>Bruchini</taxon>
        <taxon>Acanthoscelides</taxon>
    </lineage>
</organism>
<keyword evidence="9" id="KW-0492">Microsome</keyword>
<dbReference type="SUPFAM" id="SSF48264">
    <property type="entry name" value="Cytochrome P450"/>
    <property type="match status" value="1"/>
</dbReference>
<evidence type="ECO:0000256" key="6">
    <source>
        <dbReference type="ARBA" id="ARBA00022617"/>
    </source>
</evidence>
<dbReference type="PRINTS" id="PR00385">
    <property type="entry name" value="P450"/>
</dbReference>
<comment type="similarity">
    <text evidence="5 15">Belongs to the cytochrome P450 family.</text>
</comment>
<comment type="caution">
    <text evidence="16">The sequence shown here is derived from an EMBL/GenBank/DDBJ whole genome shotgun (WGS) entry which is preliminary data.</text>
</comment>
<evidence type="ECO:0000256" key="12">
    <source>
        <dbReference type="ARBA" id="ARBA00023033"/>
    </source>
</evidence>
<protein>
    <recommendedName>
        <fullName evidence="18">Cytochrome P450</fullName>
    </recommendedName>
</protein>
<dbReference type="InterPro" id="IPR050476">
    <property type="entry name" value="Insect_CytP450_Detox"/>
</dbReference>
<accession>A0A9P0KYI3</accession>
<evidence type="ECO:0000256" key="15">
    <source>
        <dbReference type="RuleBase" id="RU000461"/>
    </source>
</evidence>
<dbReference type="OrthoDB" id="2789670at2759"/>
<evidence type="ECO:0008006" key="18">
    <source>
        <dbReference type="Google" id="ProtNLM"/>
    </source>
</evidence>
<dbReference type="InterPro" id="IPR002401">
    <property type="entry name" value="Cyt_P450_E_grp-I"/>
</dbReference>
<evidence type="ECO:0000256" key="8">
    <source>
        <dbReference type="ARBA" id="ARBA00022824"/>
    </source>
</evidence>
<sequence length="491" mass="56678">MWFILVPIAVVICFYWFHIKYSYWKLRGVPGPDPIFIAGNVMPTILRQKSLGEIVTSLYRKYDGHVVGFYRLLRPCLIVKDLDIAKTIIVKEFGSFHDNEFYIGLESDAAFGGNPFTLKGEEWKEKRSYITGSFTTGKVKTMFSNIKDGAQNLSCYLGKLTERGSKMLEAKELCCLYTLETVFSCAYTVEARVFENPDSPFFEMGQKLYYSEYLATFKFFLSIIFPKISKFIGVRFTNKHTESQLFDVIRASLEYRDKNNVDIKDFLTTIASLREKYTEKEILALAAAFYLDGQETTGLVMGHFLYELAANPETQENLRKEINDYFEKDGGQLSYESLQEMPYLDACFKENLRLHSILHYLPRICTKTFTYTFPNGNHPPLTIEKGTPVMIPLYGIHYDPKYYEDPYTFKPERFLDRDSSKKQPFFGFGDGPRACLGRRFGIAQVKTGVVHLIKDFEVSVNSKTRLPLKTDAWDFLVVSVEGVWLNFKKLT</sequence>
<dbReference type="InterPro" id="IPR001128">
    <property type="entry name" value="Cyt_P450"/>
</dbReference>
<evidence type="ECO:0000256" key="7">
    <source>
        <dbReference type="ARBA" id="ARBA00022723"/>
    </source>
</evidence>
<evidence type="ECO:0000256" key="1">
    <source>
        <dbReference type="ARBA" id="ARBA00001971"/>
    </source>
</evidence>
<proteinExistence type="inferred from homology"/>
<keyword evidence="8" id="KW-0256">Endoplasmic reticulum</keyword>
<dbReference type="Pfam" id="PF00067">
    <property type="entry name" value="p450"/>
    <property type="match status" value="1"/>
</dbReference>
<evidence type="ECO:0000256" key="5">
    <source>
        <dbReference type="ARBA" id="ARBA00010617"/>
    </source>
</evidence>
<gene>
    <name evidence="16" type="ORF">ACAOBT_LOCUS16463</name>
</gene>
<dbReference type="PROSITE" id="PS00086">
    <property type="entry name" value="CYTOCHROME_P450"/>
    <property type="match status" value="1"/>
</dbReference>
<dbReference type="EMBL" id="CAKOFQ010006970">
    <property type="protein sequence ID" value="CAH1985072.1"/>
    <property type="molecule type" value="Genomic_DNA"/>
</dbReference>
<dbReference type="InterPro" id="IPR036396">
    <property type="entry name" value="Cyt_P450_sf"/>
</dbReference>
<dbReference type="GO" id="GO:0005789">
    <property type="term" value="C:endoplasmic reticulum membrane"/>
    <property type="evidence" value="ECO:0007669"/>
    <property type="project" value="UniProtKB-SubCell"/>
</dbReference>
<evidence type="ECO:0000256" key="4">
    <source>
        <dbReference type="ARBA" id="ARBA00004406"/>
    </source>
</evidence>
<dbReference type="InterPro" id="IPR017972">
    <property type="entry name" value="Cyt_P450_CS"/>
</dbReference>
<comment type="cofactor">
    <cofactor evidence="1 14">
        <name>heme</name>
        <dbReference type="ChEBI" id="CHEBI:30413"/>
    </cofactor>
</comment>
<keyword evidence="7 14" id="KW-0479">Metal-binding</keyword>
<keyword evidence="17" id="KW-1185">Reference proteome</keyword>
<evidence type="ECO:0000256" key="10">
    <source>
        <dbReference type="ARBA" id="ARBA00023002"/>
    </source>
</evidence>
<evidence type="ECO:0000256" key="3">
    <source>
        <dbReference type="ARBA" id="ARBA00004174"/>
    </source>
</evidence>
<keyword evidence="12 15" id="KW-0503">Monooxygenase</keyword>
<dbReference type="GO" id="GO:0016705">
    <property type="term" value="F:oxidoreductase activity, acting on paired donors, with incorporation or reduction of molecular oxygen"/>
    <property type="evidence" value="ECO:0007669"/>
    <property type="project" value="InterPro"/>
</dbReference>
<keyword evidence="11 14" id="KW-0408">Iron</keyword>
<dbReference type="GO" id="GO:0020037">
    <property type="term" value="F:heme binding"/>
    <property type="evidence" value="ECO:0007669"/>
    <property type="project" value="InterPro"/>
</dbReference>
<dbReference type="CDD" id="cd11056">
    <property type="entry name" value="CYP6-like"/>
    <property type="match status" value="1"/>
</dbReference>
<evidence type="ECO:0000256" key="2">
    <source>
        <dbReference type="ARBA" id="ARBA00003690"/>
    </source>
</evidence>
<dbReference type="GO" id="GO:0004497">
    <property type="term" value="F:monooxygenase activity"/>
    <property type="evidence" value="ECO:0007669"/>
    <property type="project" value="UniProtKB-KW"/>
</dbReference>
<keyword evidence="10 15" id="KW-0560">Oxidoreductase</keyword>
<evidence type="ECO:0000313" key="17">
    <source>
        <dbReference type="Proteomes" id="UP001152888"/>
    </source>
</evidence>
<reference evidence="16" key="1">
    <citation type="submission" date="2022-03" db="EMBL/GenBank/DDBJ databases">
        <authorList>
            <person name="Sayadi A."/>
        </authorList>
    </citation>
    <scope>NUCLEOTIDE SEQUENCE</scope>
</reference>
<comment type="subcellular location">
    <subcellularLocation>
        <location evidence="4">Endoplasmic reticulum membrane</location>
        <topology evidence="4">Peripheral membrane protein</topology>
    </subcellularLocation>
    <subcellularLocation>
        <location evidence="3">Microsome membrane</location>
        <topology evidence="3">Peripheral membrane protein</topology>
    </subcellularLocation>
</comment>
<dbReference type="Proteomes" id="UP001152888">
    <property type="component" value="Unassembled WGS sequence"/>
</dbReference>
<dbReference type="Gene3D" id="1.10.630.10">
    <property type="entry name" value="Cytochrome P450"/>
    <property type="match status" value="1"/>
</dbReference>
<dbReference type="PANTHER" id="PTHR24292:SF84">
    <property type="entry name" value="CYTOCHROME P450 28A5-RELATED"/>
    <property type="match status" value="1"/>
</dbReference>
<comment type="function">
    <text evidence="2">May be involved in the metabolism of insect hormones and in the breakdown of synthetic insecticides.</text>
</comment>
<evidence type="ECO:0000256" key="11">
    <source>
        <dbReference type="ARBA" id="ARBA00023004"/>
    </source>
</evidence>
<evidence type="ECO:0000256" key="13">
    <source>
        <dbReference type="ARBA" id="ARBA00023136"/>
    </source>
</evidence>
<dbReference type="GO" id="GO:0005506">
    <property type="term" value="F:iron ion binding"/>
    <property type="evidence" value="ECO:0007669"/>
    <property type="project" value="InterPro"/>
</dbReference>
<dbReference type="PRINTS" id="PR00463">
    <property type="entry name" value="EP450I"/>
</dbReference>
<dbReference type="PANTHER" id="PTHR24292">
    <property type="entry name" value="CYTOCHROME P450"/>
    <property type="match status" value="1"/>
</dbReference>
<evidence type="ECO:0000256" key="14">
    <source>
        <dbReference type="PIRSR" id="PIRSR602401-1"/>
    </source>
</evidence>
<keyword evidence="6 14" id="KW-0349">Heme</keyword>
<keyword evidence="13" id="KW-0472">Membrane</keyword>